<organism evidence="3 4">
    <name type="scientific">Plectus sambesii</name>
    <dbReference type="NCBI Taxonomy" id="2011161"/>
    <lineage>
        <taxon>Eukaryota</taxon>
        <taxon>Metazoa</taxon>
        <taxon>Ecdysozoa</taxon>
        <taxon>Nematoda</taxon>
        <taxon>Chromadorea</taxon>
        <taxon>Plectida</taxon>
        <taxon>Plectina</taxon>
        <taxon>Plectoidea</taxon>
        <taxon>Plectidae</taxon>
        <taxon>Plectus</taxon>
    </lineage>
</organism>
<feature type="compositionally biased region" description="Basic and acidic residues" evidence="1">
    <location>
        <begin position="192"/>
        <end position="226"/>
    </location>
</feature>
<dbReference type="AlphaFoldDB" id="A0A914UZK4"/>
<accession>A0A914UZK4</accession>
<feature type="domain" description="TUG ubiquitin-like" evidence="2">
    <location>
        <begin position="7"/>
        <end position="70"/>
    </location>
</feature>
<keyword evidence="3" id="KW-1185">Reference proteome</keyword>
<feature type="compositionally biased region" description="Basic and acidic residues" evidence="1">
    <location>
        <begin position="245"/>
        <end position="256"/>
    </location>
</feature>
<feature type="region of interest" description="Disordered" evidence="1">
    <location>
        <begin position="559"/>
        <end position="585"/>
    </location>
</feature>
<dbReference type="Gene3D" id="3.10.20.90">
    <property type="entry name" value="Phosphatidylinositol 3-kinase Catalytic Subunit, Chain A, domain 1"/>
    <property type="match status" value="1"/>
</dbReference>
<proteinExistence type="predicted"/>
<reference evidence="4" key="1">
    <citation type="submission" date="2022-11" db="UniProtKB">
        <authorList>
            <consortium name="WormBaseParasite"/>
        </authorList>
    </citation>
    <scope>IDENTIFICATION</scope>
</reference>
<evidence type="ECO:0000313" key="4">
    <source>
        <dbReference type="WBParaSite" id="PSAMB.scaffold1373size32454.g12905.t1"/>
    </source>
</evidence>
<dbReference type="PANTHER" id="PTHR46467:SF1">
    <property type="entry name" value="TETHER CONTAINING UBX DOMAIN FOR GLUT4"/>
    <property type="match status" value="1"/>
</dbReference>
<evidence type="ECO:0000256" key="1">
    <source>
        <dbReference type="SAM" id="MobiDB-lite"/>
    </source>
</evidence>
<dbReference type="GO" id="GO:0005634">
    <property type="term" value="C:nucleus"/>
    <property type="evidence" value="ECO:0007669"/>
    <property type="project" value="TreeGrafter"/>
</dbReference>
<dbReference type="SUPFAM" id="SSF54236">
    <property type="entry name" value="Ubiquitin-like"/>
    <property type="match status" value="1"/>
</dbReference>
<dbReference type="PANTHER" id="PTHR46467">
    <property type="entry name" value="TETHER CONTAINING UBX DOMAIN FOR GLUT4"/>
    <property type="match status" value="1"/>
</dbReference>
<feature type="region of interest" description="Disordered" evidence="1">
    <location>
        <begin position="192"/>
        <end position="264"/>
    </location>
</feature>
<dbReference type="WBParaSite" id="PSAMB.scaffold1373size32454.g12905.t1">
    <property type="protein sequence ID" value="PSAMB.scaffold1373size32454.g12905.t1"/>
    <property type="gene ID" value="PSAMB.scaffold1373size32454.g12905"/>
</dbReference>
<sequence length="585" mass="65927">MASLTIICPNKARCVIKVTPSTSLNEVMEEACKKQGFDADTHALKHQNRLLDLSLSFRLSGLTNNASVELVPAPAKGAAVVEIALQMSDGSRRLRKFPIETTLLEMLVAFSEEFQQNLLDTEPNTAPSCGYMNKQWTGKSELETMTLKSLGITQGRSLIRYSARKITDEEMAELDRRLLEERQRQERLDAVYERKRQENEQRDRLEQQREEEHKREIAEAEERRAELFASRLQEEESAAAMDTSEEPKESNKRGEEGGGEGSSRLSRLQSLLNQVTNSIESNTADFLPDNFLTNRGTIDLSAFQRDSPHAAPSDSYPPSEFANFKFPDKVESSDAPDKKNEKLRVIPSCDRQAVVFIPCEREQRNEAAAANSDEVPDEFFDVTTNDLRTMQRSLAEEIKTMSQRAFVPKSFVEAKDAERKRTAWKHTVVRFLLPDKRTMQACFLSLEPGELSSRLGFAREIPPSRKRGYPVSVPPNVRVANEEKTLIEAALAPTVTLVVKLQTDRTLDDDFLSDNVSKVDASQAEVVGKEWLGANERFVPYRPSVPEELLTAANASRRMDYGSEDASSSGNRSSAPKLPRWMQKK</sequence>
<dbReference type="GO" id="GO:0042593">
    <property type="term" value="P:glucose homeostasis"/>
    <property type="evidence" value="ECO:0007669"/>
    <property type="project" value="TreeGrafter"/>
</dbReference>
<name>A0A914UZK4_9BILA</name>
<dbReference type="GO" id="GO:0012506">
    <property type="term" value="C:vesicle membrane"/>
    <property type="evidence" value="ECO:0007669"/>
    <property type="project" value="TreeGrafter"/>
</dbReference>
<dbReference type="GO" id="GO:0005737">
    <property type="term" value="C:cytoplasm"/>
    <property type="evidence" value="ECO:0007669"/>
    <property type="project" value="TreeGrafter"/>
</dbReference>
<dbReference type="InterPro" id="IPR029071">
    <property type="entry name" value="Ubiquitin-like_domsf"/>
</dbReference>
<dbReference type="InterPro" id="IPR059238">
    <property type="entry name" value="UBX1_UBXN9"/>
</dbReference>
<evidence type="ECO:0000259" key="2">
    <source>
        <dbReference type="Pfam" id="PF11470"/>
    </source>
</evidence>
<dbReference type="InterPro" id="IPR021569">
    <property type="entry name" value="TUG-UBL1"/>
</dbReference>
<dbReference type="GO" id="GO:0006886">
    <property type="term" value="P:intracellular protein transport"/>
    <property type="evidence" value="ECO:0007669"/>
    <property type="project" value="TreeGrafter"/>
</dbReference>
<dbReference type="Proteomes" id="UP000887566">
    <property type="component" value="Unplaced"/>
</dbReference>
<protein>
    <submittedName>
        <fullName evidence="4">TUG ubiquitin-like domain-containing protein</fullName>
    </submittedName>
</protein>
<evidence type="ECO:0000313" key="3">
    <source>
        <dbReference type="Proteomes" id="UP000887566"/>
    </source>
</evidence>
<dbReference type="CDD" id="cd16105">
    <property type="entry name" value="Ubl_ASPSCR1_like"/>
    <property type="match status" value="1"/>
</dbReference>
<dbReference type="CDD" id="cd17075">
    <property type="entry name" value="UBX1_UBXN9"/>
    <property type="match status" value="1"/>
</dbReference>
<feature type="compositionally biased region" description="Polar residues" evidence="1">
    <location>
        <begin position="565"/>
        <end position="574"/>
    </location>
</feature>
<dbReference type="Pfam" id="PF11470">
    <property type="entry name" value="TUG-UBL1"/>
    <property type="match status" value="1"/>
</dbReference>